<name>A0A9D2WNH3_9FIRM</name>
<dbReference type="RefSeq" id="WP_161823181.1">
    <property type="nucleotide sequence ID" value="NZ_LSRS01000008.1"/>
</dbReference>
<dbReference type="OrthoDB" id="1665489at2"/>
<reference evidence="1" key="1">
    <citation type="submission" date="2016-02" db="EMBL/GenBank/DDBJ databases">
        <title>Draft Genome Sequence of Sporotomaculum syntrophicum Strain FB, a Syntrophic Benzoate Degrader.</title>
        <authorList>
            <person name="Nobu M.K."/>
            <person name="Narihiro T."/>
            <person name="Qiu Y.-L."/>
            <person name="Ohashi A."/>
            <person name="Liu W.-T."/>
            <person name="Yuji S."/>
        </authorList>
    </citation>
    <scope>NUCLEOTIDE SEQUENCE</scope>
    <source>
        <strain evidence="1">FB</strain>
    </source>
</reference>
<dbReference type="EMBL" id="LSRS01000008">
    <property type="protein sequence ID" value="KAF1084006.1"/>
    <property type="molecule type" value="Genomic_DNA"/>
</dbReference>
<gene>
    <name evidence="1" type="ORF">SPSYN_02918</name>
</gene>
<dbReference type="Proteomes" id="UP000798488">
    <property type="component" value="Unassembled WGS sequence"/>
</dbReference>
<proteinExistence type="predicted"/>
<evidence type="ECO:0000313" key="1">
    <source>
        <dbReference type="EMBL" id="KAF1084006.1"/>
    </source>
</evidence>
<accession>A0A9D2WNH3</accession>
<organism evidence="1 2">
    <name type="scientific">Sporotomaculum syntrophicum</name>
    <dbReference type="NCBI Taxonomy" id="182264"/>
    <lineage>
        <taxon>Bacteria</taxon>
        <taxon>Bacillati</taxon>
        <taxon>Bacillota</taxon>
        <taxon>Clostridia</taxon>
        <taxon>Eubacteriales</taxon>
        <taxon>Desulfallaceae</taxon>
        <taxon>Sporotomaculum</taxon>
    </lineage>
</organism>
<sequence length="174" mass="20618">MKYFYTPNDLAVYFIMSDLTVSDERKVINELWEQQNATIWPKYRTSKAHFKHSIYNELNKYDITYDELDELNILLQDLDASYNIDGTINEQGVIESFFKIIKLQLTYTPNKGYRKIKFRNLIGVFGYRRRSAQLVEYIEKTLRNLGLVANLRGFAPCNITEIKLDDTIIIRLKR</sequence>
<keyword evidence="2" id="KW-1185">Reference proteome</keyword>
<protein>
    <submittedName>
        <fullName evidence="1">Uncharacterized protein</fullName>
    </submittedName>
</protein>
<comment type="caution">
    <text evidence="1">The sequence shown here is derived from an EMBL/GenBank/DDBJ whole genome shotgun (WGS) entry which is preliminary data.</text>
</comment>
<dbReference type="AlphaFoldDB" id="A0A9D2WNH3"/>
<evidence type="ECO:0000313" key="2">
    <source>
        <dbReference type="Proteomes" id="UP000798488"/>
    </source>
</evidence>